<comment type="caution">
    <text evidence="9">The sequence shown here is derived from an EMBL/GenBank/DDBJ whole genome shotgun (WGS) entry which is preliminary data.</text>
</comment>
<feature type="transmembrane region" description="Helical" evidence="8">
    <location>
        <begin position="271"/>
        <end position="298"/>
    </location>
</feature>
<dbReference type="GO" id="GO:0022857">
    <property type="term" value="F:transmembrane transporter activity"/>
    <property type="evidence" value="ECO:0007669"/>
    <property type="project" value="InterPro"/>
</dbReference>
<comment type="subcellular location">
    <subcellularLocation>
        <location evidence="1">Cell membrane</location>
        <topology evidence="1">Multi-pass membrane protein</topology>
    </subcellularLocation>
</comment>
<feature type="transmembrane region" description="Helical" evidence="8">
    <location>
        <begin position="180"/>
        <end position="203"/>
    </location>
</feature>
<dbReference type="GO" id="GO:0005886">
    <property type="term" value="C:plasma membrane"/>
    <property type="evidence" value="ECO:0007669"/>
    <property type="project" value="UniProtKB-SubCell"/>
</dbReference>
<evidence type="ECO:0000313" key="10">
    <source>
        <dbReference type="Proteomes" id="UP000264310"/>
    </source>
</evidence>
<feature type="transmembrane region" description="Helical" evidence="8">
    <location>
        <begin position="31"/>
        <end position="53"/>
    </location>
</feature>
<evidence type="ECO:0000256" key="4">
    <source>
        <dbReference type="ARBA" id="ARBA00022475"/>
    </source>
</evidence>
<dbReference type="InterPro" id="IPR000522">
    <property type="entry name" value="ABC_transptr_permease_BtuC"/>
</dbReference>
<name>A0A371WXQ6_9HYPH</name>
<keyword evidence="4" id="KW-1003">Cell membrane</keyword>
<dbReference type="RefSeq" id="WP_116684947.1">
    <property type="nucleotide sequence ID" value="NZ_QURL01000017.1"/>
</dbReference>
<dbReference type="Proteomes" id="UP000264310">
    <property type="component" value="Unassembled WGS sequence"/>
</dbReference>
<evidence type="ECO:0000256" key="5">
    <source>
        <dbReference type="ARBA" id="ARBA00022692"/>
    </source>
</evidence>
<evidence type="ECO:0000256" key="8">
    <source>
        <dbReference type="SAM" id="Phobius"/>
    </source>
</evidence>
<dbReference type="InterPro" id="IPR037294">
    <property type="entry name" value="ABC_BtuC-like"/>
</dbReference>
<dbReference type="Gene3D" id="1.10.3470.10">
    <property type="entry name" value="ABC transporter involved in vitamin B12 uptake, BtuC"/>
    <property type="match status" value="1"/>
</dbReference>
<evidence type="ECO:0000256" key="7">
    <source>
        <dbReference type="ARBA" id="ARBA00023136"/>
    </source>
</evidence>
<feature type="transmembrane region" description="Helical" evidence="8">
    <location>
        <begin position="121"/>
        <end position="141"/>
    </location>
</feature>
<keyword evidence="7 8" id="KW-0472">Membrane</keyword>
<keyword evidence="5 8" id="KW-0812">Transmembrane</keyword>
<sequence>MSDTAVPRTARPTALARYDRRGKALSGRASLLALLIAIGLLAATLASIMYGALTLSLADILGALTARITGTETTGQAALAEAVVWDLRLARIVMAVIVGASLATCGAAMQGLFGNPLADPGIVGVSSGASLGAIAVVVLNISVLGPWTLPAGAFLAGIATTLIIYALASPGQSGGDNARLLLVGIAVNAIGGSIAGFLTYLATMEQLQSLTFWSMGSLSVAKWSTVALTLPPAVVGIALLVWWSRPLDLLALGERQARHLGVDVKLLRRKLIVVTALLVAAAVSFAGTIGFVGLVVPHLFRLMIGPGHRLLVPFSAAGGGFLVILADLAARTLDPPSEVPIGILMGALGGPFFLWMIYRGRNRASAV</sequence>
<dbReference type="Pfam" id="PF01032">
    <property type="entry name" value="FecCD"/>
    <property type="match status" value="1"/>
</dbReference>
<dbReference type="OrthoDB" id="9811975at2"/>
<gene>
    <name evidence="9" type="ORF">DYI37_19505</name>
</gene>
<protein>
    <submittedName>
        <fullName evidence="9">Iron ABC transporter permease</fullName>
    </submittedName>
</protein>
<evidence type="ECO:0000313" key="9">
    <source>
        <dbReference type="EMBL" id="RFC61768.1"/>
    </source>
</evidence>
<dbReference type="GO" id="GO:0033214">
    <property type="term" value="P:siderophore-iron import into cell"/>
    <property type="evidence" value="ECO:0007669"/>
    <property type="project" value="TreeGrafter"/>
</dbReference>
<feature type="transmembrane region" description="Helical" evidence="8">
    <location>
        <begin position="341"/>
        <end position="358"/>
    </location>
</feature>
<evidence type="ECO:0000256" key="3">
    <source>
        <dbReference type="ARBA" id="ARBA00022448"/>
    </source>
</evidence>
<proteinExistence type="inferred from homology"/>
<reference evidence="9 10" key="1">
    <citation type="submission" date="2018-08" db="EMBL/GenBank/DDBJ databases">
        <title>Fulvimarina sp. 85, whole genome shotgun sequence.</title>
        <authorList>
            <person name="Tuo L."/>
        </authorList>
    </citation>
    <scope>NUCLEOTIDE SEQUENCE [LARGE SCALE GENOMIC DNA]</scope>
    <source>
        <strain evidence="9 10">85</strain>
    </source>
</reference>
<keyword evidence="10" id="KW-1185">Reference proteome</keyword>
<evidence type="ECO:0000256" key="1">
    <source>
        <dbReference type="ARBA" id="ARBA00004651"/>
    </source>
</evidence>
<dbReference type="PANTHER" id="PTHR30472:SF25">
    <property type="entry name" value="ABC TRANSPORTER PERMEASE PROTEIN MJ0876-RELATED"/>
    <property type="match status" value="1"/>
</dbReference>
<feature type="transmembrane region" description="Helical" evidence="8">
    <location>
        <begin position="223"/>
        <end position="243"/>
    </location>
</feature>
<keyword evidence="3" id="KW-0813">Transport</keyword>
<feature type="transmembrane region" description="Helical" evidence="8">
    <location>
        <begin position="310"/>
        <end position="329"/>
    </location>
</feature>
<dbReference type="PANTHER" id="PTHR30472">
    <property type="entry name" value="FERRIC ENTEROBACTIN TRANSPORT SYSTEM PERMEASE PROTEIN"/>
    <property type="match status" value="1"/>
</dbReference>
<dbReference type="FunFam" id="1.10.3470.10:FF:000001">
    <property type="entry name" value="Vitamin B12 ABC transporter permease BtuC"/>
    <property type="match status" value="1"/>
</dbReference>
<dbReference type="SUPFAM" id="SSF81345">
    <property type="entry name" value="ABC transporter involved in vitamin B12 uptake, BtuC"/>
    <property type="match status" value="1"/>
</dbReference>
<feature type="transmembrane region" description="Helical" evidence="8">
    <location>
        <begin position="89"/>
        <end position="109"/>
    </location>
</feature>
<evidence type="ECO:0000256" key="6">
    <source>
        <dbReference type="ARBA" id="ARBA00022989"/>
    </source>
</evidence>
<feature type="transmembrane region" description="Helical" evidence="8">
    <location>
        <begin position="147"/>
        <end position="168"/>
    </location>
</feature>
<dbReference type="EMBL" id="QURL01000017">
    <property type="protein sequence ID" value="RFC61768.1"/>
    <property type="molecule type" value="Genomic_DNA"/>
</dbReference>
<dbReference type="CDD" id="cd06550">
    <property type="entry name" value="TM_ABC_iron-siderophores_like"/>
    <property type="match status" value="1"/>
</dbReference>
<dbReference type="AlphaFoldDB" id="A0A371WXQ6"/>
<keyword evidence="6 8" id="KW-1133">Transmembrane helix</keyword>
<evidence type="ECO:0000256" key="2">
    <source>
        <dbReference type="ARBA" id="ARBA00007935"/>
    </source>
</evidence>
<comment type="similarity">
    <text evidence="2">Belongs to the binding-protein-dependent transport system permease family. FecCD subfamily.</text>
</comment>
<accession>A0A371WXQ6</accession>
<organism evidence="9 10">
    <name type="scientific">Fulvimarina endophytica</name>
    <dbReference type="NCBI Taxonomy" id="2293836"/>
    <lineage>
        <taxon>Bacteria</taxon>
        <taxon>Pseudomonadati</taxon>
        <taxon>Pseudomonadota</taxon>
        <taxon>Alphaproteobacteria</taxon>
        <taxon>Hyphomicrobiales</taxon>
        <taxon>Aurantimonadaceae</taxon>
        <taxon>Fulvimarina</taxon>
    </lineage>
</organism>